<dbReference type="Proteomes" id="UP000564964">
    <property type="component" value="Unassembled WGS sequence"/>
</dbReference>
<name>A0A7J4JE20_9ARCH</name>
<organism evidence="2 4">
    <name type="scientific">Candidatus Iainarchaeum sp</name>
    <dbReference type="NCBI Taxonomy" id="3101447"/>
    <lineage>
        <taxon>Archaea</taxon>
        <taxon>Candidatus Iainarchaeota</taxon>
        <taxon>Candidatus Iainarchaeia</taxon>
        <taxon>Candidatus Iainarchaeales</taxon>
        <taxon>Candidatus Iainarchaeaceae</taxon>
        <taxon>Candidatus Iainarchaeum</taxon>
    </lineage>
</organism>
<evidence type="ECO:0000313" key="2">
    <source>
        <dbReference type="EMBL" id="HIH15983.1"/>
    </source>
</evidence>
<keyword evidence="1" id="KW-0812">Transmembrane</keyword>
<dbReference type="EMBL" id="JAGVWE010000001">
    <property type="protein sequence ID" value="MBS3062242.1"/>
    <property type="molecule type" value="Genomic_DNA"/>
</dbReference>
<feature type="transmembrane region" description="Helical" evidence="1">
    <location>
        <begin position="59"/>
        <end position="82"/>
    </location>
</feature>
<protein>
    <submittedName>
        <fullName evidence="2">Uncharacterized protein</fullName>
    </submittedName>
</protein>
<comment type="caution">
    <text evidence="2">The sequence shown here is derived from an EMBL/GenBank/DDBJ whole genome shotgun (WGS) entry which is preliminary data.</text>
</comment>
<dbReference type="AlphaFoldDB" id="A0A7J4JE20"/>
<feature type="transmembrane region" description="Helical" evidence="1">
    <location>
        <begin position="103"/>
        <end position="134"/>
    </location>
</feature>
<reference evidence="3" key="2">
    <citation type="submission" date="2021-03" db="EMBL/GenBank/DDBJ databases">
        <authorList>
            <person name="Jaffe A."/>
        </authorList>
    </citation>
    <scope>NUCLEOTIDE SEQUENCE</scope>
    <source>
        <strain evidence="3">RIFCSPLOWO2_01_FULL_58_19</strain>
    </source>
</reference>
<proteinExistence type="predicted"/>
<reference evidence="4" key="1">
    <citation type="journal article" date="2020" name="bioRxiv">
        <title>A rank-normalized archaeal taxonomy based on genome phylogeny resolves widespread incomplete and uneven classifications.</title>
        <authorList>
            <person name="Rinke C."/>
            <person name="Chuvochina M."/>
            <person name="Mussig A.J."/>
            <person name="Chaumeil P.-A."/>
            <person name="Waite D.W."/>
            <person name="Whitman W.B."/>
            <person name="Parks D.H."/>
            <person name="Hugenholtz P."/>
        </authorList>
    </citation>
    <scope>NUCLEOTIDE SEQUENCE [LARGE SCALE GENOMIC DNA]</scope>
</reference>
<gene>
    <name evidence="2" type="ORF">HA252_01105</name>
    <name evidence="3" type="ORF">J4203_00055</name>
</gene>
<feature type="transmembrane region" description="Helical" evidence="1">
    <location>
        <begin position="140"/>
        <end position="156"/>
    </location>
</feature>
<reference evidence="3" key="3">
    <citation type="submission" date="2021-05" db="EMBL/GenBank/DDBJ databases">
        <title>Protein family content uncovers lineage relationships and bacterial pathway maintenance mechanisms in DPANN archaea.</title>
        <authorList>
            <person name="Castelle C.J."/>
            <person name="Meheust R."/>
            <person name="Jaffe A.L."/>
            <person name="Seitz K."/>
            <person name="Gong X."/>
            <person name="Baker B.J."/>
            <person name="Banfield J.F."/>
        </authorList>
    </citation>
    <scope>NUCLEOTIDE SEQUENCE</scope>
    <source>
        <strain evidence="3">RIFCSPLOWO2_01_FULL_58_19</strain>
    </source>
</reference>
<evidence type="ECO:0000313" key="3">
    <source>
        <dbReference type="EMBL" id="MBS3062242.1"/>
    </source>
</evidence>
<sequence length="168" mass="18352">MRSQANTVWLAAKEVLSHTKYLWLFVLASTFFALLFIVYPVLATPGNDLAFQLSITPWWGLLLIGFLAFASGLLVTLQAYIFRRLKALPVKETGTTLVGGASAFLANVFASASCTACVSALFSFLGIGTIIFLLNYRWEIVGGSIVLTLLAIYFASKRINNHCMECGV</sequence>
<keyword evidence="1" id="KW-0472">Membrane</keyword>
<dbReference type="EMBL" id="DUGH01000024">
    <property type="protein sequence ID" value="HIH15983.1"/>
    <property type="molecule type" value="Genomic_DNA"/>
</dbReference>
<feature type="transmembrane region" description="Helical" evidence="1">
    <location>
        <begin position="21"/>
        <end position="39"/>
    </location>
</feature>
<evidence type="ECO:0000313" key="4">
    <source>
        <dbReference type="Proteomes" id="UP000564964"/>
    </source>
</evidence>
<dbReference type="Proteomes" id="UP000678237">
    <property type="component" value="Unassembled WGS sequence"/>
</dbReference>
<accession>A0A7J4JE20</accession>
<evidence type="ECO:0000256" key="1">
    <source>
        <dbReference type="SAM" id="Phobius"/>
    </source>
</evidence>
<keyword evidence="1" id="KW-1133">Transmembrane helix</keyword>